<evidence type="ECO:0000259" key="1">
    <source>
        <dbReference type="PROSITE" id="PS51352"/>
    </source>
</evidence>
<dbReference type="SUPFAM" id="SSF52833">
    <property type="entry name" value="Thioredoxin-like"/>
    <property type="match status" value="1"/>
</dbReference>
<dbReference type="CDD" id="cd02966">
    <property type="entry name" value="TlpA_like_family"/>
    <property type="match status" value="1"/>
</dbReference>
<gene>
    <name evidence="2" type="ORF">GCM10011531_20130</name>
</gene>
<protein>
    <recommendedName>
        <fullName evidence="1">Thioredoxin domain-containing protein</fullName>
    </recommendedName>
</protein>
<dbReference type="AlphaFoldDB" id="A0A8J2TRP9"/>
<dbReference type="GO" id="GO:0016209">
    <property type="term" value="F:antioxidant activity"/>
    <property type="evidence" value="ECO:0007669"/>
    <property type="project" value="InterPro"/>
</dbReference>
<dbReference type="InterPro" id="IPR050553">
    <property type="entry name" value="Thioredoxin_ResA/DsbE_sf"/>
</dbReference>
<dbReference type="Proteomes" id="UP000598120">
    <property type="component" value="Unassembled WGS sequence"/>
</dbReference>
<proteinExistence type="predicted"/>
<dbReference type="EMBL" id="BMIC01000003">
    <property type="protein sequence ID" value="GFZ88505.1"/>
    <property type="molecule type" value="Genomic_DNA"/>
</dbReference>
<dbReference type="PROSITE" id="PS51352">
    <property type="entry name" value="THIOREDOXIN_2"/>
    <property type="match status" value="1"/>
</dbReference>
<organism evidence="2 3">
    <name type="scientific">Aquaticitalea lipolytica</name>
    <dbReference type="NCBI Taxonomy" id="1247562"/>
    <lineage>
        <taxon>Bacteria</taxon>
        <taxon>Pseudomonadati</taxon>
        <taxon>Bacteroidota</taxon>
        <taxon>Flavobacteriia</taxon>
        <taxon>Flavobacteriales</taxon>
        <taxon>Flavobacteriaceae</taxon>
        <taxon>Aquaticitalea</taxon>
    </lineage>
</organism>
<dbReference type="Gene3D" id="3.40.30.10">
    <property type="entry name" value="Glutaredoxin"/>
    <property type="match status" value="1"/>
</dbReference>
<reference evidence="2 3" key="1">
    <citation type="journal article" date="2014" name="Int. J. Syst. Evol. Microbiol.">
        <title>Complete genome sequence of Corynebacterium casei LMG S-19264T (=DSM 44701T), isolated from a smear-ripened cheese.</title>
        <authorList>
            <consortium name="US DOE Joint Genome Institute (JGI-PGF)"/>
            <person name="Walter F."/>
            <person name="Albersmeier A."/>
            <person name="Kalinowski J."/>
            <person name="Ruckert C."/>
        </authorList>
    </citation>
    <scope>NUCLEOTIDE SEQUENCE [LARGE SCALE GENOMIC DNA]</scope>
    <source>
        <strain evidence="2 3">CGMCC 1.15295</strain>
    </source>
</reference>
<sequence length="188" mass="21647">MNISKKQRNNIIFLVIIALILIPQTRQPIQIVLHKGLALFSPSIEDESELKNITNYNWKLKDINGIAYNFNQSEGKVVLVNFWATWCPPCIAEMPSMQELYNDYSDKVDFVFISDEGQDVLKSFLSKKNYSFNVYIPSETPQIKLFEVRSIPRTFLLNKKGKIIIDKSGAANWNSETVRDKIDALLLE</sequence>
<evidence type="ECO:0000313" key="3">
    <source>
        <dbReference type="Proteomes" id="UP000598120"/>
    </source>
</evidence>
<dbReference type="PANTHER" id="PTHR42852:SF17">
    <property type="entry name" value="THIOREDOXIN-LIKE PROTEIN HI_1115"/>
    <property type="match status" value="1"/>
</dbReference>
<dbReference type="InterPro" id="IPR000866">
    <property type="entry name" value="AhpC/TSA"/>
</dbReference>
<feature type="domain" description="Thioredoxin" evidence="1">
    <location>
        <begin position="42"/>
        <end position="187"/>
    </location>
</feature>
<accession>A0A8J2TRP9</accession>
<dbReference type="GO" id="GO:0016491">
    <property type="term" value="F:oxidoreductase activity"/>
    <property type="evidence" value="ECO:0007669"/>
    <property type="project" value="InterPro"/>
</dbReference>
<name>A0A8J2TRP9_9FLAO</name>
<dbReference type="Pfam" id="PF00578">
    <property type="entry name" value="AhpC-TSA"/>
    <property type="match status" value="1"/>
</dbReference>
<dbReference type="RefSeq" id="WP_188606241.1">
    <property type="nucleotide sequence ID" value="NZ_BMIC01000003.1"/>
</dbReference>
<evidence type="ECO:0000313" key="2">
    <source>
        <dbReference type="EMBL" id="GFZ88505.1"/>
    </source>
</evidence>
<dbReference type="InterPro" id="IPR013766">
    <property type="entry name" value="Thioredoxin_domain"/>
</dbReference>
<comment type="caution">
    <text evidence="2">The sequence shown here is derived from an EMBL/GenBank/DDBJ whole genome shotgun (WGS) entry which is preliminary data.</text>
</comment>
<dbReference type="InterPro" id="IPR036249">
    <property type="entry name" value="Thioredoxin-like_sf"/>
</dbReference>
<dbReference type="PANTHER" id="PTHR42852">
    <property type="entry name" value="THIOL:DISULFIDE INTERCHANGE PROTEIN DSBE"/>
    <property type="match status" value="1"/>
</dbReference>
<keyword evidence="3" id="KW-1185">Reference proteome</keyword>